<sequence length="101" mass="11556">MRLRSWERLSASHKGQVGQFYPSTRRTLKFQFSRVQSRTPHLSPRTNGPQSAANIQLMSCKFLPLPFRGQGRRRLASVFNFHLVAPLSKTAYLDGPTINQK</sequence>
<protein>
    <submittedName>
        <fullName evidence="1">Uncharacterized protein</fullName>
    </submittedName>
</protein>
<proteinExistence type="predicted"/>
<accession>A0ABQ9Q2Y3</accession>
<evidence type="ECO:0000313" key="2">
    <source>
        <dbReference type="Proteomes" id="UP001169217"/>
    </source>
</evidence>
<reference evidence="1" key="1">
    <citation type="submission" date="2023-04" db="EMBL/GenBank/DDBJ databases">
        <title>Colletotrichum limetticola genome sequence.</title>
        <authorList>
            <person name="Baroncelli R."/>
        </authorList>
    </citation>
    <scope>NUCLEOTIDE SEQUENCE</scope>
    <source>
        <strain evidence="1">KLA-Anderson</strain>
    </source>
</reference>
<keyword evidence="2" id="KW-1185">Reference proteome</keyword>
<gene>
    <name evidence="1" type="ORF">CLIM01_04469</name>
</gene>
<comment type="caution">
    <text evidence="1">The sequence shown here is derived from an EMBL/GenBank/DDBJ whole genome shotgun (WGS) entry which is preliminary data.</text>
</comment>
<evidence type="ECO:0000313" key="1">
    <source>
        <dbReference type="EMBL" id="KAK0378163.1"/>
    </source>
</evidence>
<dbReference type="EMBL" id="JARUPT010000104">
    <property type="protein sequence ID" value="KAK0378163.1"/>
    <property type="molecule type" value="Genomic_DNA"/>
</dbReference>
<organism evidence="1 2">
    <name type="scientific">Colletotrichum limetticola</name>
    <dbReference type="NCBI Taxonomy" id="1209924"/>
    <lineage>
        <taxon>Eukaryota</taxon>
        <taxon>Fungi</taxon>
        <taxon>Dikarya</taxon>
        <taxon>Ascomycota</taxon>
        <taxon>Pezizomycotina</taxon>
        <taxon>Sordariomycetes</taxon>
        <taxon>Hypocreomycetidae</taxon>
        <taxon>Glomerellales</taxon>
        <taxon>Glomerellaceae</taxon>
        <taxon>Colletotrichum</taxon>
        <taxon>Colletotrichum acutatum species complex</taxon>
    </lineage>
</organism>
<name>A0ABQ9Q2Y3_9PEZI</name>
<dbReference type="Proteomes" id="UP001169217">
    <property type="component" value="Unassembled WGS sequence"/>
</dbReference>